<feature type="domain" description="Tyrosine specific protein phosphatases" evidence="17">
    <location>
        <begin position="2139"/>
        <end position="2213"/>
    </location>
</feature>
<evidence type="ECO:0000256" key="13">
    <source>
        <dbReference type="ARBA" id="ARBA00073603"/>
    </source>
</evidence>
<evidence type="ECO:0000256" key="5">
    <source>
        <dbReference type="ARBA" id="ARBA00022737"/>
    </source>
</evidence>
<comment type="subcellular location">
    <subcellularLocation>
        <location evidence="1">Membrane</location>
        <topology evidence="1">Single-pass type I membrane protein</topology>
    </subcellularLocation>
</comment>
<sequence>MFATSGKQTFPSSESEESKTSGGGSGPGFVPVERAREGEKERREPEAHFTRAPHGQLAPEVKRHCSSIRRKTNRASRDLPPPPSKFSLAFTDSSFTPAPSTRSQGQPLLEPHAQRRRHAHTEERRRWRGSQTRLPPFFLSHSRERAPARAYRGVYRPREQPRLPPPGERSVSESARAQILLTREEPCPNPPAAGSGCAGVAGILHANALSLSGRPMLLLLPLLPFVWAPALAHVWEDDRCNQTDWKKPLDGEVSNKKGYPLNVTINNWGYSNALFLTWEYLLGNAQSFSLVLYDLDTNTLLQNALSARNTTSFSFQGLLPGTQYIIEITALFACAQNSSRRITGQTEPLPVRDVILSHESPSVLLASWSESPGGKDVYQLVLYHIDSQALIKNATVARGTTTFRFEKLLPGSEYALRITTWAGYYKASTNARGWTAPSAPKALTFQNNNSSFSLTASWTNSEGAEWLYFTLQNLHIPADSRTVSLKRGLTNYTFQHLEPGTFYQLEVKAMSGPYLVKGPNITAYTYPLKPENVYLINYGKDSTLKASWNSAAGKRESYLVILKKAEDGIMIKNVSMEGNSTYVIFSDLAPGSHYTAWVAAIAGPHKATAKSISAWTYPMAPSSGNLLNQGSAYMLQAHWQETAGTGYVTTLYTMKPLVMLQNSSLPKQSSIQLYEGLRPGTQYALEICTVAGPHISLPFHLSNWTYPLPPEHLKLSNDGHRMRSLHASWQNPFKSGGFYVGVLLETKSQFVIKNLTLAEANITFEMLIPGRQYTLKLARVAGPFQSHVQIVSDWTYPLVPSGVTLASSRRSSSLFASWDQPLGDRDQLFLRFYSLEHPLQRNITIGPSMLNFTFEGLQPGIQYLLEVTAMAGPYQASSRVVSAWTYPLSLANVSVKGSHNPQQLIVSWIESGRGRGYWVQLYSEESLSIIQNVSVPHGTTQVTLDNLVPGTRYRVEIVSRAGPHYISSQTAIGYTVPLLPLSLKVISHSSSVLFVQWKAPAGQRDGYMVSVSKEGSTDTSNHMFVGKTSTNITIVGLAPGTCYLIAVWSLAGPYSSASRNSSACTAPAAPMNLTLKNMGNSSVLYTSWTEPPGGRDHYRMILYSLDSPGMKRVRVIGPGVQDFLWTGLPAGGHFAVQVISVKGHAEASSTIAAEWTSPLPASSVQVWNGGYPNRLHVAWAPASGRLDGYELKLYYTGSSTLATQAHLGKDATNFTYSGLTPGINYLSEILSKAGPHRTSAGNFSAWTSPLPPRKVLLSNKGHTDKLSATWEPPAGDQSGYVLTLFNAALATVVAKVSVEKDITNFTFGSLIPGSKYLLEVSSIAGPYRISSGNTSDWTYPLIPRKLSVKAEKGNPALSVSWAKPVSKPERCQLQLWHPENSTLLQHHTLTQWQVRHIFQGLVPGRNYSVSLTCVAGPYKNSSEMIVMPIEPSHVKNLQCLSDTTILPPPVRMDLPQFDASSRIIISPDTFSEENGLIEYYGIVVTTNESLLRPTQEIISHTWYDHYYGQEDSYLAVLLPNPFHLNESSSLKAWPVPVGAEDCSNSRATCNGMLKTNTQYRFSIAAFTRYSQQTPKVSFTAFSAAAASADSATLSGPVVAGIIMGFLVTVTAISVWVYWKHLRTRRIEKGNIPQEMTIYSLRNTHRPIPLQSFRQYYETRTANSNNGFFQDFEELKEVGKEQPKTEAEVPANAIKNRYPHVLPYDYSRVKLSLLDGQPHSDYINANFVPGYNSPQEFIATQGPLKKTLDDFWRLVWEQNICTIVMLTVGMENGRVLCEYYWPTDISPVSSGEISIHLLAQNFADEWTTREFKLQHKRLNMERRLSHLHYTAWPNHGVPESTISMIAFIELVRAHMQSVNECGPILVHGSAGVGRTGTFIALDRLLQQLKHEKLVDIFNTVYSLRMNRHCMIETLGQYIFLHSCILEKISEDPLIGLSEISHPVSLKSFAQHHAKNCSQSNAGFLKEYEQMLLEVAKEEINSAIPPSVNQQINLGSSKIPYDRSKVKFLPLDRDPFSDLAHVWFIPGCNSAKDYIAIDGPDKLALEEFWGLVWERGVHTIITLLPRQMNSPAPDKSCWPSEGEPVCTEMLTIQQGPEKIISGWPCVQLRLKYEKKAKERLLQQFRFPLGEGEDLPDPEVLVGFLTVVRQLVPYRKRTSPLVLHCSSGGVGQMGILIALDTLLLQLKGEKNVDVYGVVLRLVRSCCLMTPSLDKYIYLYECIREVITQKQV</sequence>
<keyword evidence="4" id="KW-0732">Signal</keyword>
<dbReference type="PRINTS" id="PR00700">
    <property type="entry name" value="PRTYPHPHTASE"/>
</dbReference>
<feature type="domain" description="Fibronectin type-III" evidence="18">
    <location>
        <begin position="889"/>
        <end position="978"/>
    </location>
</feature>
<evidence type="ECO:0000256" key="1">
    <source>
        <dbReference type="ARBA" id="ARBA00004479"/>
    </source>
</evidence>
<feature type="domain" description="Tyrosine specific protein phosphatases" evidence="17">
    <location>
        <begin position="1844"/>
        <end position="1917"/>
    </location>
</feature>
<dbReference type="FunFam" id="3.90.190.10:FF:000009">
    <property type="entry name" value="Receptor-type tyrosine-protein phosphatase beta"/>
    <property type="match status" value="1"/>
</dbReference>
<dbReference type="Gene3D" id="2.60.40.10">
    <property type="entry name" value="Immunoglobulins"/>
    <property type="match status" value="11"/>
</dbReference>
<keyword evidence="3" id="KW-0812">Transmembrane</keyword>
<dbReference type="PROSITE" id="PS50853">
    <property type="entry name" value="FN3"/>
    <property type="match status" value="8"/>
</dbReference>
<evidence type="ECO:0000256" key="8">
    <source>
        <dbReference type="ARBA" id="ARBA00022989"/>
    </source>
</evidence>
<dbReference type="PANTHER" id="PTHR46957">
    <property type="entry name" value="CYTOKINE RECEPTOR"/>
    <property type="match status" value="1"/>
</dbReference>
<feature type="compositionally biased region" description="Polar residues" evidence="15">
    <location>
        <begin position="90"/>
        <end position="106"/>
    </location>
</feature>
<keyword evidence="7" id="KW-0904">Protein phosphatase</keyword>
<organism evidence="19 20">
    <name type="scientific">Crotalus adamanteus</name>
    <name type="common">Eastern diamondback rattlesnake</name>
    <dbReference type="NCBI Taxonomy" id="8729"/>
    <lineage>
        <taxon>Eukaryota</taxon>
        <taxon>Metazoa</taxon>
        <taxon>Chordata</taxon>
        <taxon>Craniata</taxon>
        <taxon>Vertebrata</taxon>
        <taxon>Euteleostomi</taxon>
        <taxon>Lepidosauria</taxon>
        <taxon>Squamata</taxon>
        <taxon>Bifurcata</taxon>
        <taxon>Unidentata</taxon>
        <taxon>Episquamata</taxon>
        <taxon>Toxicofera</taxon>
        <taxon>Serpentes</taxon>
        <taxon>Colubroidea</taxon>
        <taxon>Viperidae</taxon>
        <taxon>Crotalinae</taxon>
        <taxon>Crotalus</taxon>
    </lineage>
</organism>
<evidence type="ECO:0000256" key="3">
    <source>
        <dbReference type="ARBA" id="ARBA00022692"/>
    </source>
</evidence>
<dbReference type="SUPFAM" id="SSF49265">
    <property type="entry name" value="Fibronectin type III"/>
    <property type="match status" value="9"/>
</dbReference>
<feature type="domain" description="Fibronectin type-III" evidence="18">
    <location>
        <begin position="350"/>
        <end position="438"/>
    </location>
</feature>
<comment type="similarity">
    <text evidence="11">Belongs to the protein-tyrosine phosphatase family. Receptor class 3 subfamily.</text>
</comment>
<evidence type="ECO:0000313" key="19">
    <source>
        <dbReference type="EMBL" id="KAK9404628.1"/>
    </source>
</evidence>
<evidence type="ECO:0000313" key="20">
    <source>
        <dbReference type="Proteomes" id="UP001474421"/>
    </source>
</evidence>
<dbReference type="Pfam" id="PF00102">
    <property type="entry name" value="Y_phosphatase"/>
    <property type="match status" value="2"/>
</dbReference>
<feature type="domain" description="Fibronectin type-III" evidence="18">
    <location>
        <begin position="799"/>
        <end position="888"/>
    </location>
</feature>
<evidence type="ECO:0000256" key="7">
    <source>
        <dbReference type="ARBA" id="ARBA00022912"/>
    </source>
</evidence>
<accession>A0AAW1BT55</accession>
<dbReference type="SMART" id="SM00404">
    <property type="entry name" value="PTPc_motif"/>
    <property type="match status" value="2"/>
</dbReference>
<gene>
    <name evidence="19" type="ORF">NXF25_009455</name>
</gene>
<dbReference type="InterPro" id="IPR050713">
    <property type="entry name" value="RTP_Phos/Ushers"/>
</dbReference>
<feature type="compositionally biased region" description="Basic and acidic residues" evidence="15">
    <location>
        <begin position="33"/>
        <end position="49"/>
    </location>
</feature>
<feature type="domain" description="Fibronectin type-III" evidence="18">
    <location>
        <begin position="439"/>
        <end position="531"/>
    </location>
</feature>
<feature type="compositionally biased region" description="Polar residues" evidence="15">
    <location>
        <begin position="1"/>
        <end position="11"/>
    </location>
</feature>
<evidence type="ECO:0000259" key="17">
    <source>
        <dbReference type="PROSITE" id="PS50056"/>
    </source>
</evidence>
<dbReference type="SMART" id="SM00194">
    <property type="entry name" value="PTPc"/>
    <property type="match status" value="2"/>
</dbReference>
<comment type="catalytic activity">
    <reaction evidence="12">
        <text>O-phospho-L-tyrosyl-[protein] + H2O = L-tyrosyl-[protein] + phosphate</text>
        <dbReference type="Rhea" id="RHEA:10684"/>
        <dbReference type="Rhea" id="RHEA-COMP:10136"/>
        <dbReference type="Rhea" id="RHEA-COMP:20101"/>
        <dbReference type="ChEBI" id="CHEBI:15377"/>
        <dbReference type="ChEBI" id="CHEBI:43474"/>
        <dbReference type="ChEBI" id="CHEBI:46858"/>
        <dbReference type="ChEBI" id="CHEBI:61978"/>
        <dbReference type="EC" id="3.1.3.48"/>
    </reaction>
</comment>
<dbReference type="InterPro" id="IPR003595">
    <property type="entry name" value="Tyr_Pase_cat"/>
</dbReference>
<dbReference type="InterPro" id="IPR003961">
    <property type="entry name" value="FN3_dom"/>
</dbReference>
<dbReference type="InterPro" id="IPR036116">
    <property type="entry name" value="FN3_sf"/>
</dbReference>
<name>A0AAW1BT55_CROAD</name>
<keyword evidence="6" id="KW-0378">Hydrolase</keyword>
<evidence type="ECO:0000256" key="12">
    <source>
        <dbReference type="ARBA" id="ARBA00051722"/>
    </source>
</evidence>
<keyword evidence="5" id="KW-0677">Repeat</keyword>
<keyword evidence="20" id="KW-1185">Reference proteome</keyword>
<dbReference type="GO" id="GO:0043235">
    <property type="term" value="C:receptor complex"/>
    <property type="evidence" value="ECO:0007669"/>
    <property type="project" value="TreeGrafter"/>
</dbReference>
<dbReference type="GO" id="GO:1901701">
    <property type="term" value="P:cellular response to oxygen-containing compound"/>
    <property type="evidence" value="ECO:0007669"/>
    <property type="project" value="UniProtKB-ARBA"/>
</dbReference>
<dbReference type="InterPro" id="IPR029021">
    <property type="entry name" value="Prot-tyrosine_phosphatase-like"/>
</dbReference>
<dbReference type="CDD" id="cd00063">
    <property type="entry name" value="FN3"/>
    <property type="match status" value="8"/>
</dbReference>
<dbReference type="InterPro" id="IPR000387">
    <property type="entry name" value="Tyr_Pase_dom"/>
</dbReference>
<dbReference type="PROSITE" id="PS50056">
    <property type="entry name" value="TYR_PHOSPHATASE_2"/>
    <property type="match status" value="2"/>
</dbReference>
<proteinExistence type="inferred from homology"/>
<dbReference type="GO" id="GO:0048513">
    <property type="term" value="P:animal organ development"/>
    <property type="evidence" value="ECO:0007669"/>
    <property type="project" value="UniProtKB-ARBA"/>
</dbReference>
<dbReference type="InterPro" id="IPR041201">
    <property type="entry name" value="PTPRJ_TM"/>
</dbReference>
<comment type="caution">
    <text evidence="19">The sequence shown here is derived from an EMBL/GenBank/DDBJ whole genome shotgun (WGS) entry which is preliminary data.</text>
</comment>
<feature type="region of interest" description="Disordered" evidence="15">
    <location>
        <begin position="1"/>
        <end position="131"/>
    </location>
</feature>
<evidence type="ECO:0000256" key="4">
    <source>
        <dbReference type="ARBA" id="ARBA00022729"/>
    </source>
</evidence>
<dbReference type="Proteomes" id="UP001474421">
    <property type="component" value="Unassembled WGS sequence"/>
</dbReference>
<dbReference type="SUPFAM" id="SSF52799">
    <property type="entry name" value="(Phosphotyrosine protein) phosphatases II"/>
    <property type="match status" value="2"/>
</dbReference>
<keyword evidence="19" id="KW-0675">Receptor</keyword>
<evidence type="ECO:0000259" key="18">
    <source>
        <dbReference type="PROSITE" id="PS50853"/>
    </source>
</evidence>
<keyword evidence="9" id="KW-0472">Membrane</keyword>
<evidence type="ECO:0000256" key="11">
    <source>
        <dbReference type="ARBA" id="ARBA00025789"/>
    </source>
</evidence>
<dbReference type="EMBL" id="JAOTOJ010000003">
    <property type="protein sequence ID" value="KAK9404628.1"/>
    <property type="molecule type" value="Genomic_DNA"/>
</dbReference>
<dbReference type="InterPro" id="IPR000242">
    <property type="entry name" value="PTP_cat"/>
</dbReference>
<keyword evidence="10" id="KW-0325">Glycoprotein</keyword>
<evidence type="ECO:0000256" key="2">
    <source>
        <dbReference type="ARBA" id="ARBA00013064"/>
    </source>
</evidence>
<dbReference type="FunFam" id="2.60.40.10:FF:000369">
    <property type="entry name" value="Protein tyrosine phosphatase, receptor type B"/>
    <property type="match status" value="3"/>
</dbReference>
<feature type="domain" description="Fibronectin type-III" evidence="18">
    <location>
        <begin position="979"/>
        <end position="1069"/>
    </location>
</feature>
<feature type="domain" description="Tyrosine-protein phosphatase" evidence="16">
    <location>
        <begin position="1962"/>
        <end position="2222"/>
    </location>
</feature>
<feature type="domain" description="Fibronectin type-III" evidence="18">
    <location>
        <begin position="1160"/>
        <end position="1250"/>
    </location>
</feature>
<dbReference type="GO" id="GO:0016020">
    <property type="term" value="C:membrane"/>
    <property type="evidence" value="ECO:0007669"/>
    <property type="project" value="UniProtKB-SubCell"/>
</dbReference>
<feature type="domain" description="Tyrosine-protein phosphatase" evidence="16">
    <location>
        <begin position="1667"/>
        <end position="1926"/>
    </location>
</feature>
<dbReference type="PANTHER" id="PTHR46957:SF10">
    <property type="entry name" value="PROTEIN TYROSINE PHOSPHATASE, RECEPTOR TYPE, H"/>
    <property type="match status" value="1"/>
</dbReference>
<dbReference type="Pfam" id="PF00041">
    <property type="entry name" value="fn3"/>
    <property type="match status" value="4"/>
</dbReference>
<reference evidence="19 20" key="1">
    <citation type="journal article" date="2024" name="Proc. Natl. Acad. Sci. U.S.A.">
        <title>The genetic regulatory architecture and epigenomic basis for age-related changes in rattlesnake venom.</title>
        <authorList>
            <person name="Hogan M.P."/>
            <person name="Holding M.L."/>
            <person name="Nystrom G.S."/>
            <person name="Colston T.J."/>
            <person name="Bartlett D.A."/>
            <person name="Mason A.J."/>
            <person name="Ellsworth S.A."/>
            <person name="Rautsaw R.M."/>
            <person name="Lawrence K.C."/>
            <person name="Strickland J.L."/>
            <person name="He B."/>
            <person name="Fraser P."/>
            <person name="Margres M.J."/>
            <person name="Gilbert D.M."/>
            <person name="Gibbs H.L."/>
            <person name="Parkinson C.L."/>
            <person name="Rokyta D.R."/>
        </authorList>
    </citation>
    <scope>NUCLEOTIDE SEQUENCE [LARGE SCALE GENOMIC DNA]</scope>
    <source>
        <strain evidence="19">DRR0105</strain>
    </source>
</reference>
<dbReference type="FunFam" id="3.90.190.10:FF:000149">
    <property type="entry name" value="Receptor-type tyrosine-protein phosphatase V"/>
    <property type="match status" value="1"/>
</dbReference>
<dbReference type="GO" id="GO:0032870">
    <property type="term" value="P:cellular response to hormone stimulus"/>
    <property type="evidence" value="ECO:0007669"/>
    <property type="project" value="UniProtKB-ARBA"/>
</dbReference>
<feature type="domain" description="Fibronectin type-III" evidence="18">
    <location>
        <begin position="259"/>
        <end position="349"/>
    </location>
</feature>
<evidence type="ECO:0000256" key="14">
    <source>
        <dbReference type="ARBA" id="ARBA00076448"/>
    </source>
</evidence>
<evidence type="ECO:0000256" key="15">
    <source>
        <dbReference type="SAM" id="MobiDB-lite"/>
    </source>
</evidence>
<feature type="compositionally biased region" description="Basic residues" evidence="15">
    <location>
        <begin position="64"/>
        <end position="74"/>
    </location>
</feature>
<keyword evidence="8" id="KW-1133">Transmembrane helix</keyword>
<dbReference type="Gene3D" id="3.90.190.10">
    <property type="entry name" value="Protein tyrosine phosphatase superfamily"/>
    <property type="match status" value="2"/>
</dbReference>
<dbReference type="PROSITE" id="PS50055">
    <property type="entry name" value="TYR_PHOSPHATASE_PTP"/>
    <property type="match status" value="2"/>
</dbReference>
<protein>
    <recommendedName>
        <fullName evidence="13">Receptor-type tyrosine-protein phosphatase V</fullName>
        <ecNumber evidence="2">3.1.3.48</ecNumber>
    </recommendedName>
    <alternativeName>
        <fullName evidence="14">Embryonic stem cell protein-tyrosine phosphatase</fullName>
    </alternativeName>
</protein>
<evidence type="ECO:0000256" key="10">
    <source>
        <dbReference type="ARBA" id="ARBA00023180"/>
    </source>
</evidence>
<dbReference type="SMART" id="SM00060">
    <property type="entry name" value="FN3"/>
    <property type="match status" value="14"/>
</dbReference>
<evidence type="ECO:0000256" key="9">
    <source>
        <dbReference type="ARBA" id="ARBA00023136"/>
    </source>
</evidence>
<evidence type="ECO:0000259" key="16">
    <source>
        <dbReference type="PROSITE" id="PS50055"/>
    </source>
</evidence>
<evidence type="ECO:0000256" key="6">
    <source>
        <dbReference type="ARBA" id="ARBA00022801"/>
    </source>
</evidence>
<dbReference type="EC" id="3.1.3.48" evidence="2"/>
<dbReference type="Pfam" id="PF18861">
    <property type="entry name" value="PTP_tm"/>
    <property type="match status" value="1"/>
</dbReference>
<feature type="domain" description="Fibronectin type-III" evidence="18">
    <location>
        <begin position="1251"/>
        <end position="1345"/>
    </location>
</feature>
<dbReference type="InterPro" id="IPR013783">
    <property type="entry name" value="Ig-like_fold"/>
</dbReference>
<dbReference type="GO" id="GO:0004725">
    <property type="term" value="F:protein tyrosine phosphatase activity"/>
    <property type="evidence" value="ECO:0007669"/>
    <property type="project" value="UniProtKB-EC"/>
</dbReference>